<feature type="region of interest" description="Disordered" evidence="5">
    <location>
        <begin position="53"/>
        <end position="101"/>
    </location>
</feature>
<accession>A0A152A772</accession>
<dbReference type="InterPro" id="IPR001932">
    <property type="entry name" value="PPM-type_phosphatase-like_dom"/>
</dbReference>
<dbReference type="AlphaFoldDB" id="A0A152A772"/>
<dbReference type="InterPro" id="IPR000222">
    <property type="entry name" value="PP2C_BS"/>
</dbReference>
<evidence type="ECO:0000256" key="1">
    <source>
        <dbReference type="ARBA" id="ARBA00022723"/>
    </source>
</evidence>
<comment type="similarity">
    <text evidence="4">Belongs to the PP2C family.</text>
</comment>
<dbReference type="PROSITE" id="PS51746">
    <property type="entry name" value="PPM_2"/>
    <property type="match status" value="1"/>
</dbReference>
<protein>
    <recommendedName>
        <fullName evidence="6">PPM-type phosphatase domain-containing protein</fullName>
    </recommendedName>
</protein>
<comment type="caution">
    <text evidence="7">The sequence shown here is derived from an EMBL/GenBank/DDBJ whole genome shotgun (WGS) entry which is preliminary data.</text>
</comment>
<dbReference type="SUPFAM" id="SSF81606">
    <property type="entry name" value="PP2C-like"/>
    <property type="match status" value="1"/>
</dbReference>
<name>A0A152A772_TIELA</name>
<sequence>MGNIMDKSKGAGEPVNQDAFIFWKMLKKTYDDPEKLLDHFNSFMVDQQKNLQKMDDDEDNVDSRSGGSVTESPNLHIPTNPQNSSNGKNSNGTSGGENSDSNYVVIGQIASKGDNKLIASPTHSSKISFAYTENPQTEQLNQTMLQTINCKLQLIPPELNHFTLNLDNHVFSERLFLSICATIINNNKNYQNRHLATTLKESPITTVKKKKIQQEIDQFIQQYYFTLTKLSLKKTMLSHRSVEALSQALAMNRSIVELDLGGNELECRGVALLLSGIRENKTITRLNLSDVRAYDEGAFMISAYLMATKSIRIIDLSSNHISEKGFEALKQAASRNIHIQSIYLYENNIDQPKLHSLQSILTRNTCVQGVIDHLLDQIPWNRKIKNRLQSFKKSVMQTRTNSTLNISQEDERTPLFRLLSKQSQLQLNAGANGTPSHTIPESESTRFKVGKSETIGKRPTMEDRMVTYGSYRGDTESELFAIFDGHGGRAASDYAADNINRILSEHLQQQKTPEEAFKLTFTQINTQLTPWPFIGTTAACAYIHKSHVYIANVGDSRVVLGRMVKQTPIVHENNDNDQDNTQTTTTTTTTTSNETKVTIQTKRLTFDHRPVEDSERSRITNAGGTVLNGRVNGMLAVSRALGDSFLTPYVIPEPYQSSFEITSEDKFLILACDGVWDLISDEEAVLIVSKISDPEKSSETLRDLAFNMGSTDNISVMVVKLNDY</sequence>
<keyword evidence="1" id="KW-0479">Metal-binding</keyword>
<evidence type="ECO:0000259" key="6">
    <source>
        <dbReference type="PROSITE" id="PS51746"/>
    </source>
</evidence>
<organism evidence="7 8">
    <name type="scientific">Tieghemostelium lacteum</name>
    <name type="common">Slime mold</name>
    <name type="synonym">Dictyostelium lacteum</name>
    <dbReference type="NCBI Taxonomy" id="361077"/>
    <lineage>
        <taxon>Eukaryota</taxon>
        <taxon>Amoebozoa</taxon>
        <taxon>Evosea</taxon>
        <taxon>Eumycetozoa</taxon>
        <taxon>Dictyostelia</taxon>
        <taxon>Dictyosteliales</taxon>
        <taxon>Raperosteliaceae</taxon>
        <taxon>Tieghemostelium</taxon>
    </lineage>
</organism>
<dbReference type="SMART" id="SM00332">
    <property type="entry name" value="PP2Cc"/>
    <property type="match status" value="1"/>
</dbReference>
<dbReference type="GO" id="GO:0004722">
    <property type="term" value="F:protein serine/threonine phosphatase activity"/>
    <property type="evidence" value="ECO:0007669"/>
    <property type="project" value="InterPro"/>
</dbReference>
<dbReference type="InterPro" id="IPR015655">
    <property type="entry name" value="PP2C"/>
</dbReference>
<dbReference type="InterPro" id="IPR036457">
    <property type="entry name" value="PPM-type-like_dom_sf"/>
</dbReference>
<feature type="domain" description="PPM-type phosphatase" evidence="6">
    <location>
        <begin position="448"/>
        <end position="721"/>
    </location>
</feature>
<evidence type="ECO:0000256" key="2">
    <source>
        <dbReference type="ARBA" id="ARBA00022801"/>
    </source>
</evidence>
<dbReference type="SUPFAM" id="SSF52047">
    <property type="entry name" value="RNI-like"/>
    <property type="match status" value="1"/>
</dbReference>
<evidence type="ECO:0000313" key="8">
    <source>
        <dbReference type="Proteomes" id="UP000076078"/>
    </source>
</evidence>
<feature type="compositionally biased region" description="Polar residues" evidence="5">
    <location>
        <begin position="63"/>
        <end position="82"/>
    </location>
</feature>
<dbReference type="Gene3D" id="3.60.40.10">
    <property type="entry name" value="PPM-type phosphatase domain"/>
    <property type="match status" value="1"/>
</dbReference>
<dbReference type="Proteomes" id="UP000076078">
    <property type="component" value="Unassembled WGS sequence"/>
</dbReference>
<dbReference type="Gene3D" id="3.80.10.10">
    <property type="entry name" value="Ribonuclease Inhibitor"/>
    <property type="match status" value="1"/>
</dbReference>
<evidence type="ECO:0000256" key="3">
    <source>
        <dbReference type="ARBA" id="ARBA00022912"/>
    </source>
</evidence>
<dbReference type="CDD" id="cd00143">
    <property type="entry name" value="PP2Cc"/>
    <property type="match status" value="1"/>
</dbReference>
<dbReference type="PANTHER" id="PTHR47992">
    <property type="entry name" value="PROTEIN PHOSPHATASE"/>
    <property type="match status" value="1"/>
</dbReference>
<keyword evidence="8" id="KW-1185">Reference proteome</keyword>
<evidence type="ECO:0000256" key="4">
    <source>
        <dbReference type="RuleBase" id="RU003465"/>
    </source>
</evidence>
<dbReference type="InterPro" id="IPR032675">
    <property type="entry name" value="LRR_dom_sf"/>
</dbReference>
<reference evidence="7 8" key="1">
    <citation type="submission" date="2015-12" db="EMBL/GenBank/DDBJ databases">
        <title>Dictyostelia acquired genes for synthesis and detection of signals that induce cell-type specialization by lateral gene transfer from prokaryotes.</title>
        <authorList>
            <person name="Gloeckner G."/>
            <person name="Schaap P."/>
        </authorList>
    </citation>
    <scope>NUCLEOTIDE SEQUENCE [LARGE SCALE GENOMIC DNA]</scope>
    <source>
        <strain evidence="7 8">TK</strain>
    </source>
</reference>
<feature type="compositionally biased region" description="Low complexity" evidence="5">
    <location>
        <begin position="83"/>
        <end position="101"/>
    </location>
</feature>
<feature type="region of interest" description="Disordered" evidence="5">
    <location>
        <begin position="571"/>
        <end position="593"/>
    </location>
</feature>
<proteinExistence type="inferred from homology"/>
<feature type="compositionally biased region" description="Low complexity" evidence="5">
    <location>
        <begin position="579"/>
        <end position="591"/>
    </location>
</feature>
<keyword evidence="3 4" id="KW-0904">Protein phosphatase</keyword>
<evidence type="ECO:0000313" key="7">
    <source>
        <dbReference type="EMBL" id="KYR02092.1"/>
    </source>
</evidence>
<gene>
    <name evidence="7" type="ORF">DLAC_00892</name>
</gene>
<dbReference type="GO" id="GO:0046872">
    <property type="term" value="F:metal ion binding"/>
    <property type="evidence" value="ECO:0007669"/>
    <property type="project" value="UniProtKB-KW"/>
</dbReference>
<evidence type="ECO:0000256" key="5">
    <source>
        <dbReference type="SAM" id="MobiDB-lite"/>
    </source>
</evidence>
<feature type="region of interest" description="Disordered" evidence="5">
    <location>
        <begin position="428"/>
        <end position="451"/>
    </location>
</feature>
<dbReference type="EMBL" id="LODT01000004">
    <property type="protein sequence ID" value="KYR02092.1"/>
    <property type="molecule type" value="Genomic_DNA"/>
</dbReference>
<dbReference type="OrthoDB" id="10264738at2759"/>
<dbReference type="PROSITE" id="PS01032">
    <property type="entry name" value="PPM_1"/>
    <property type="match status" value="1"/>
</dbReference>
<dbReference type="STRING" id="361077.A0A152A772"/>
<dbReference type="SMART" id="SM00368">
    <property type="entry name" value="LRR_RI"/>
    <property type="match status" value="3"/>
</dbReference>
<dbReference type="FunCoup" id="A0A152A772">
    <property type="interactions" value="738"/>
</dbReference>
<feature type="compositionally biased region" description="Polar residues" evidence="5">
    <location>
        <begin position="428"/>
        <end position="442"/>
    </location>
</feature>
<dbReference type="OMA" id="WRTESKA"/>
<dbReference type="Pfam" id="PF00481">
    <property type="entry name" value="PP2C"/>
    <property type="match status" value="1"/>
</dbReference>
<dbReference type="InParanoid" id="A0A152A772"/>
<keyword evidence="2 4" id="KW-0378">Hydrolase</keyword>